<organism evidence="6 7">
    <name type="scientific">Auricularia subglabra (strain TFB-10046 / SS5)</name>
    <name type="common">White-rot fungus</name>
    <name type="synonym">Auricularia delicata (strain TFB10046)</name>
    <dbReference type="NCBI Taxonomy" id="717982"/>
    <lineage>
        <taxon>Eukaryota</taxon>
        <taxon>Fungi</taxon>
        <taxon>Dikarya</taxon>
        <taxon>Basidiomycota</taxon>
        <taxon>Agaricomycotina</taxon>
        <taxon>Agaricomycetes</taxon>
        <taxon>Auriculariales</taxon>
        <taxon>Auriculariaceae</taxon>
        <taxon>Auricularia</taxon>
    </lineage>
</organism>
<dbReference type="GO" id="GO:0008270">
    <property type="term" value="F:zinc ion binding"/>
    <property type="evidence" value="ECO:0007669"/>
    <property type="project" value="UniProtKB-KW"/>
</dbReference>
<keyword evidence="1" id="KW-0479">Metal-binding</keyword>
<dbReference type="InterPro" id="IPR002893">
    <property type="entry name" value="Znf_MYND"/>
</dbReference>
<dbReference type="AlphaFoldDB" id="J0WS94"/>
<evidence type="ECO:0000256" key="4">
    <source>
        <dbReference type="PROSITE-ProRule" id="PRU00134"/>
    </source>
</evidence>
<gene>
    <name evidence="6" type="ORF">AURDEDRAFT_188855</name>
</gene>
<evidence type="ECO:0000259" key="5">
    <source>
        <dbReference type="PROSITE" id="PS50865"/>
    </source>
</evidence>
<dbReference type="EMBL" id="JH687909">
    <property type="protein sequence ID" value="EJD35008.1"/>
    <property type="molecule type" value="Genomic_DNA"/>
</dbReference>
<proteinExistence type="predicted"/>
<keyword evidence="7" id="KW-1185">Reference proteome</keyword>
<keyword evidence="2 4" id="KW-0863">Zinc-finger</keyword>
<sequence>MSFVGRDWTELARASASRTLVHAHSCCPKCASTGLLQPAFDYVCVGAATALHCALAEYAGMPSSGTAFTSRRPGWPRSLEDLFPGGTDRTLNNLLDLVDADITVEVTVLDLLSGFRPFVLPFLATPDHRARIIGKLVARVRTATSAISSDLAKIRPPVLPTVHDRVTEGHTKPIEHLVELLLCVFAHPDRETDDGPMFVVGREPELFGVLNALIERIRDPLATDDPLVRLVGLIWGGSPDTNWPPTGRPDMPPYVSEYLRRKQTKQKDPYIALRSSLLEQTTRRSCHACRKPVHEKETSGGFARCANCRAVRYCSRQCQRADWSLPAYPHKDVCGMLRELFGFADMLTGEEKFALVCAAHAFPLGHVDKLIEWARNREAEPGVKTVSNYASGEGVTVVEAHPTGGVLVPELNIVVGKNTKIIRI</sequence>
<protein>
    <recommendedName>
        <fullName evidence="5">MYND-type domain-containing protein</fullName>
    </recommendedName>
</protein>
<evidence type="ECO:0000313" key="6">
    <source>
        <dbReference type="EMBL" id="EJD35008.1"/>
    </source>
</evidence>
<dbReference type="InParanoid" id="J0WS94"/>
<dbReference type="Gene3D" id="6.10.140.2220">
    <property type="match status" value="1"/>
</dbReference>
<evidence type="ECO:0000256" key="2">
    <source>
        <dbReference type="ARBA" id="ARBA00022771"/>
    </source>
</evidence>
<dbReference type="Pfam" id="PF01753">
    <property type="entry name" value="zf-MYND"/>
    <property type="match status" value="1"/>
</dbReference>
<reference evidence="7" key="1">
    <citation type="journal article" date="2012" name="Science">
        <title>The Paleozoic origin of enzymatic lignin decomposition reconstructed from 31 fungal genomes.</title>
        <authorList>
            <person name="Floudas D."/>
            <person name="Binder M."/>
            <person name="Riley R."/>
            <person name="Barry K."/>
            <person name="Blanchette R.A."/>
            <person name="Henrissat B."/>
            <person name="Martinez A.T."/>
            <person name="Otillar R."/>
            <person name="Spatafora J.W."/>
            <person name="Yadav J.S."/>
            <person name="Aerts A."/>
            <person name="Benoit I."/>
            <person name="Boyd A."/>
            <person name="Carlson A."/>
            <person name="Copeland A."/>
            <person name="Coutinho P.M."/>
            <person name="de Vries R.P."/>
            <person name="Ferreira P."/>
            <person name="Findley K."/>
            <person name="Foster B."/>
            <person name="Gaskell J."/>
            <person name="Glotzer D."/>
            <person name="Gorecki P."/>
            <person name="Heitman J."/>
            <person name="Hesse C."/>
            <person name="Hori C."/>
            <person name="Igarashi K."/>
            <person name="Jurgens J.A."/>
            <person name="Kallen N."/>
            <person name="Kersten P."/>
            <person name="Kohler A."/>
            <person name="Kuees U."/>
            <person name="Kumar T.K.A."/>
            <person name="Kuo A."/>
            <person name="LaButti K."/>
            <person name="Larrondo L.F."/>
            <person name="Lindquist E."/>
            <person name="Ling A."/>
            <person name="Lombard V."/>
            <person name="Lucas S."/>
            <person name="Lundell T."/>
            <person name="Martin R."/>
            <person name="McLaughlin D.J."/>
            <person name="Morgenstern I."/>
            <person name="Morin E."/>
            <person name="Murat C."/>
            <person name="Nagy L.G."/>
            <person name="Nolan M."/>
            <person name="Ohm R.A."/>
            <person name="Patyshakuliyeva A."/>
            <person name="Rokas A."/>
            <person name="Ruiz-Duenas F.J."/>
            <person name="Sabat G."/>
            <person name="Salamov A."/>
            <person name="Samejima M."/>
            <person name="Schmutz J."/>
            <person name="Slot J.C."/>
            <person name="St John F."/>
            <person name="Stenlid J."/>
            <person name="Sun H."/>
            <person name="Sun S."/>
            <person name="Syed K."/>
            <person name="Tsang A."/>
            <person name="Wiebenga A."/>
            <person name="Young D."/>
            <person name="Pisabarro A."/>
            <person name="Eastwood D.C."/>
            <person name="Martin F."/>
            <person name="Cullen D."/>
            <person name="Grigoriev I.V."/>
            <person name="Hibbett D.S."/>
        </authorList>
    </citation>
    <scope>NUCLEOTIDE SEQUENCE [LARGE SCALE GENOMIC DNA]</scope>
    <source>
        <strain evidence="7">TFB10046</strain>
    </source>
</reference>
<evidence type="ECO:0000313" key="7">
    <source>
        <dbReference type="Proteomes" id="UP000006514"/>
    </source>
</evidence>
<evidence type="ECO:0000256" key="1">
    <source>
        <dbReference type="ARBA" id="ARBA00022723"/>
    </source>
</evidence>
<dbReference type="OrthoDB" id="3067587at2759"/>
<dbReference type="SUPFAM" id="SSF144232">
    <property type="entry name" value="HIT/MYND zinc finger-like"/>
    <property type="match status" value="1"/>
</dbReference>
<evidence type="ECO:0000256" key="3">
    <source>
        <dbReference type="ARBA" id="ARBA00022833"/>
    </source>
</evidence>
<name>J0WS94_AURST</name>
<accession>J0WS94</accession>
<dbReference type="Proteomes" id="UP000006514">
    <property type="component" value="Unassembled WGS sequence"/>
</dbReference>
<dbReference type="KEGG" id="adl:AURDEDRAFT_188855"/>
<dbReference type="PROSITE" id="PS50865">
    <property type="entry name" value="ZF_MYND_2"/>
    <property type="match status" value="1"/>
</dbReference>
<feature type="domain" description="MYND-type" evidence="5">
    <location>
        <begin position="286"/>
        <end position="334"/>
    </location>
</feature>
<keyword evidence="3" id="KW-0862">Zinc</keyword>